<dbReference type="Gene3D" id="2.170.270.10">
    <property type="entry name" value="SET domain"/>
    <property type="match status" value="1"/>
</dbReference>
<feature type="domain" description="SET" evidence="2">
    <location>
        <begin position="131"/>
        <end position="292"/>
    </location>
</feature>
<protein>
    <recommendedName>
        <fullName evidence="2">SET domain-containing protein</fullName>
    </recommendedName>
</protein>
<keyword evidence="4" id="KW-1185">Reference proteome</keyword>
<reference evidence="3" key="1">
    <citation type="submission" date="2020-07" db="EMBL/GenBank/DDBJ databases">
        <authorList>
            <person name="Nieuwenhuis M."/>
            <person name="Van De Peppel L.J.J."/>
        </authorList>
    </citation>
    <scope>NUCLEOTIDE SEQUENCE</scope>
    <source>
        <strain evidence="3">AP01</strain>
        <tissue evidence="3">Mycelium</tissue>
    </source>
</reference>
<gene>
    <name evidence="3" type="ORF">DXG03_001376</name>
</gene>
<feature type="region of interest" description="Disordered" evidence="1">
    <location>
        <begin position="1"/>
        <end position="37"/>
    </location>
</feature>
<evidence type="ECO:0000313" key="3">
    <source>
        <dbReference type="EMBL" id="KAG5643172.1"/>
    </source>
</evidence>
<evidence type="ECO:0000313" key="4">
    <source>
        <dbReference type="Proteomes" id="UP000775547"/>
    </source>
</evidence>
<dbReference type="InterPro" id="IPR046341">
    <property type="entry name" value="SET_dom_sf"/>
</dbReference>
<evidence type="ECO:0000256" key="1">
    <source>
        <dbReference type="SAM" id="MobiDB-lite"/>
    </source>
</evidence>
<dbReference type="SUPFAM" id="SSF82199">
    <property type="entry name" value="SET domain"/>
    <property type="match status" value="1"/>
</dbReference>
<dbReference type="InterPro" id="IPR053185">
    <property type="entry name" value="SET_domain_protein"/>
</dbReference>
<dbReference type="Gene3D" id="1.25.40.10">
    <property type="entry name" value="Tetratricopeptide repeat domain"/>
    <property type="match status" value="1"/>
</dbReference>
<dbReference type="PANTHER" id="PTHR47332">
    <property type="entry name" value="SET DOMAIN-CONTAINING PROTEIN 5"/>
    <property type="match status" value="1"/>
</dbReference>
<dbReference type="Pfam" id="PF00856">
    <property type="entry name" value="SET"/>
    <property type="match status" value="1"/>
</dbReference>
<dbReference type="OrthoDB" id="5945798at2759"/>
<evidence type="ECO:0000259" key="2">
    <source>
        <dbReference type="PROSITE" id="PS50280"/>
    </source>
</evidence>
<dbReference type="InterPro" id="IPR001214">
    <property type="entry name" value="SET_dom"/>
</dbReference>
<dbReference type="CDD" id="cd20071">
    <property type="entry name" value="SET_SMYD"/>
    <property type="match status" value="1"/>
</dbReference>
<dbReference type="SMART" id="SM00317">
    <property type="entry name" value="SET"/>
    <property type="match status" value="1"/>
</dbReference>
<comment type="caution">
    <text evidence="3">The sequence shown here is derived from an EMBL/GenBank/DDBJ whole genome shotgun (WGS) entry which is preliminary data.</text>
</comment>
<dbReference type="InterPro" id="IPR011990">
    <property type="entry name" value="TPR-like_helical_dom_sf"/>
</dbReference>
<organism evidence="3 4">
    <name type="scientific">Asterophora parasitica</name>
    <dbReference type="NCBI Taxonomy" id="117018"/>
    <lineage>
        <taxon>Eukaryota</taxon>
        <taxon>Fungi</taxon>
        <taxon>Dikarya</taxon>
        <taxon>Basidiomycota</taxon>
        <taxon>Agaricomycotina</taxon>
        <taxon>Agaricomycetes</taxon>
        <taxon>Agaricomycetidae</taxon>
        <taxon>Agaricales</taxon>
        <taxon>Tricholomatineae</taxon>
        <taxon>Lyophyllaceae</taxon>
        <taxon>Asterophora</taxon>
    </lineage>
</organism>
<dbReference type="EMBL" id="JABCKV010000129">
    <property type="protein sequence ID" value="KAG5643172.1"/>
    <property type="molecule type" value="Genomic_DNA"/>
</dbReference>
<proteinExistence type="predicted"/>
<dbReference type="PANTHER" id="PTHR47332:SF4">
    <property type="entry name" value="SET DOMAIN-CONTAINING PROTEIN 5"/>
    <property type="match status" value="1"/>
</dbReference>
<dbReference type="Proteomes" id="UP000775547">
    <property type="component" value="Unassembled WGS sequence"/>
</dbReference>
<dbReference type="AlphaFoldDB" id="A0A9P7G343"/>
<dbReference type="PROSITE" id="PS50280">
    <property type="entry name" value="SET"/>
    <property type="match status" value="1"/>
</dbReference>
<name>A0A9P7G343_9AGAR</name>
<accession>A0A9P7G343</accession>
<reference evidence="3" key="2">
    <citation type="submission" date="2021-10" db="EMBL/GenBank/DDBJ databases">
        <title>Phylogenomics reveals ancestral predisposition of the termite-cultivated fungus Termitomyces towards a domesticated lifestyle.</title>
        <authorList>
            <person name="Auxier B."/>
            <person name="Grum-Grzhimaylo A."/>
            <person name="Cardenas M.E."/>
            <person name="Lodge J.D."/>
            <person name="Laessoe T."/>
            <person name="Pedersen O."/>
            <person name="Smith M.E."/>
            <person name="Kuyper T.W."/>
            <person name="Franco-Molano E.A."/>
            <person name="Baroni T.J."/>
            <person name="Aanen D.K."/>
        </authorList>
    </citation>
    <scope>NUCLEOTIDE SEQUENCE</scope>
    <source>
        <strain evidence="3">AP01</strain>
        <tissue evidence="3">Mycelium</tissue>
    </source>
</reference>
<sequence>MKRGFLNKPNTKPPGRHAALADSDNARAGEKVSTSNVAPKAFATGSKLGNVGPAAGKVPSKLDSRPVVIPRTTKPAPEVPLSGNIRGIVGTRLDMRIASLPLTGHPKTLCLLFPGAKEGIDALPGFPAPLPTISPLDLPYYTGRNPRIVAGNRGVYAKVDFEPGDNILFDRPLLLFPAAMPDTRVQNQAEEFLKTMVGHLDPMTREMFYTLHNCKSNDPKSVRGIVDTNALGIGGLPGSYTGAYAVVGGIVSRLNHSCLPNAEYKWDLLSLALYVRAVRPIKKDEQICISYCDLLQPRAQRRKELQLKYSFKCDCPSCSLPDDKSAQSDARRKDLLKSRRGLTDTKDFLGIYETQLEKWVADPSIPENFLLTRSEDCLLMMEFEGVYDEGVWFMHAEILAKVLCALEKRTDAVFLAEKAAAMSKAFTGKDGGWGKVAEAPEKTAWWGRRKRLAAK</sequence>